<dbReference type="SMART" id="SM01055">
    <property type="entry name" value="Cadherin_pro"/>
    <property type="match status" value="1"/>
</dbReference>
<keyword evidence="13" id="KW-0325">Glycoprotein</keyword>
<dbReference type="InterPro" id="IPR039808">
    <property type="entry name" value="Cadherin"/>
</dbReference>
<dbReference type="GeneID" id="114788340"/>
<dbReference type="CDD" id="cd11304">
    <property type="entry name" value="Cadherin_repeat"/>
    <property type="match status" value="4"/>
</dbReference>
<comment type="function">
    <text evidence="16">A component of desmosome cell-cell junctions which are required for positive regulation of cellular adhesion. Involved in the interaction of plaque proteins and intermediate filaments mediating cell-cell adhesion.</text>
</comment>
<dbReference type="FunFam" id="2.60.40.60:FF:000011">
    <property type="entry name" value="Cadherin 1"/>
    <property type="match status" value="1"/>
</dbReference>
<dbReference type="PANTHER" id="PTHR24027:SF78">
    <property type="entry name" value="CADHERIN-LIKE PROTEIN 26"/>
    <property type="match status" value="1"/>
</dbReference>
<dbReference type="SUPFAM" id="SSF49313">
    <property type="entry name" value="Cadherin-like"/>
    <property type="match status" value="6"/>
</dbReference>
<dbReference type="GO" id="GO:0005509">
    <property type="term" value="F:calcium ion binding"/>
    <property type="evidence" value="ECO:0007669"/>
    <property type="project" value="UniProtKB-UniRule"/>
</dbReference>
<feature type="domain" description="Cadherin" evidence="19">
    <location>
        <begin position="453"/>
        <end position="559"/>
    </location>
</feature>
<protein>
    <recommendedName>
        <fullName evidence="19">Cadherin domain-containing protein</fullName>
    </recommendedName>
</protein>
<dbReference type="GO" id="GO:0045296">
    <property type="term" value="F:cadherin binding"/>
    <property type="evidence" value="ECO:0007669"/>
    <property type="project" value="TreeGrafter"/>
</dbReference>
<evidence type="ECO:0000256" key="18">
    <source>
        <dbReference type="SAM" id="SignalP"/>
    </source>
</evidence>
<dbReference type="GO" id="GO:0007043">
    <property type="term" value="P:cell-cell junction assembly"/>
    <property type="evidence" value="ECO:0007669"/>
    <property type="project" value="TreeGrafter"/>
</dbReference>
<dbReference type="GO" id="GO:0000902">
    <property type="term" value="P:cell morphogenesis"/>
    <property type="evidence" value="ECO:0007669"/>
    <property type="project" value="TreeGrafter"/>
</dbReference>
<reference evidence="20" key="3">
    <citation type="submission" date="2025-09" db="UniProtKB">
        <authorList>
            <consortium name="Ensembl"/>
        </authorList>
    </citation>
    <scope>IDENTIFICATION</scope>
</reference>
<evidence type="ECO:0000256" key="2">
    <source>
        <dbReference type="ARBA" id="ARBA00004568"/>
    </source>
</evidence>
<feature type="transmembrane region" description="Helical" evidence="17">
    <location>
        <begin position="666"/>
        <end position="692"/>
    </location>
</feature>
<dbReference type="InterPro" id="IPR002126">
    <property type="entry name" value="Cadherin-like_dom"/>
</dbReference>
<evidence type="ECO:0000256" key="9">
    <source>
        <dbReference type="ARBA" id="ARBA00022889"/>
    </source>
</evidence>
<reference evidence="20" key="2">
    <citation type="submission" date="2025-08" db="UniProtKB">
        <authorList>
            <consortium name="Ensembl"/>
        </authorList>
    </citation>
    <scope>IDENTIFICATION</scope>
</reference>
<evidence type="ECO:0000256" key="17">
    <source>
        <dbReference type="SAM" id="Phobius"/>
    </source>
</evidence>
<evidence type="ECO:0000256" key="6">
    <source>
        <dbReference type="ARBA" id="ARBA00022729"/>
    </source>
</evidence>
<dbReference type="FunFam" id="2.60.40.60:FF:000027">
    <property type="entry name" value="Cadherin 2"/>
    <property type="match status" value="1"/>
</dbReference>
<keyword evidence="7" id="KW-0677">Repeat</keyword>
<evidence type="ECO:0000256" key="16">
    <source>
        <dbReference type="RuleBase" id="RU004358"/>
    </source>
</evidence>
<evidence type="ECO:0000256" key="1">
    <source>
        <dbReference type="ARBA" id="ARBA00004251"/>
    </source>
</evidence>
<dbReference type="GO" id="GO:0016339">
    <property type="term" value="P:calcium-dependent cell-cell adhesion via plasma membrane cell adhesion molecules"/>
    <property type="evidence" value="ECO:0007669"/>
    <property type="project" value="TreeGrafter"/>
</dbReference>
<dbReference type="GO" id="GO:0034332">
    <property type="term" value="P:adherens junction organization"/>
    <property type="evidence" value="ECO:0007669"/>
    <property type="project" value="TreeGrafter"/>
</dbReference>
<dbReference type="FunFam" id="2.60.40.60:FF:000031">
    <property type="entry name" value="Cadherin 3"/>
    <property type="match status" value="1"/>
</dbReference>
<evidence type="ECO:0000256" key="11">
    <source>
        <dbReference type="ARBA" id="ARBA00022989"/>
    </source>
</evidence>
<keyword evidence="11 17" id="KW-1133">Transmembrane helix</keyword>
<feature type="domain" description="Cadherin" evidence="19">
    <location>
        <begin position="248"/>
        <end position="338"/>
    </location>
</feature>
<dbReference type="PRINTS" id="PR00205">
    <property type="entry name" value="CADHERIN"/>
</dbReference>
<dbReference type="Ensembl" id="ENSDCDT00010046754.1">
    <property type="protein sequence ID" value="ENSDCDP00010037219.1"/>
    <property type="gene ID" value="ENSDCDG00010024280.1"/>
</dbReference>
<dbReference type="PROSITE" id="PS00232">
    <property type="entry name" value="CADHERIN_1"/>
    <property type="match status" value="2"/>
</dbReference>
<dbReference type="AlphaFoldDB" id="A0AAY4CWT8"/>
<sequence length="880" mass="95414">MAHGFGVPLLVLVASLSVAADGRLSTSLAAALPQTVAAGYAVAAVDLNGRGSQPWLLTTDDPDFAVGTDGTIVTTGLFSVPAGGRTFSVWIQDGNGDRSKVEVTISQKPVEGPKTGVLKRYKRRWSPLPFNIVENDSPPFPKDVEQISSDSSASHSVYYIISGPGVDEYPSGVFSVDSDTGRLKVLRPVDREEFPQFIFQARVFDRRTKVETDEPLPITVDVDDVNDNAPTFVGPMTFHVLEQNKGVVAGQLNATDRDQPGTPHTQIRFNLLDGKDLFIVNPQTGVISTVTPTLDREVKDTHLVTVEARDMNGAANGLFSTATATILLKDINDNPPVFTKPSHSVSVLENVAGKKLLLRIPVEDKDLKNTPNWKTKFLINKGNEDGYFQVETDPQTNEGLLYLMKPLDYEKTKAVNLQVQAQNEVPLSGTQATWASIPVQVNVQDVDEGPEFIPATLHLRVKENTANGTVIGTYTARDPETNSSVGIKYYELSDPASWIEVEETTGKLKVVNTIDRESDFVKNLTLYNVTVKAVDATSKTGTGTVLISVEDENDNVPMIPKSDLTMCEKEGELTSVQLTAVDRDLPPFSSPFFFQLDNPSEGKWTLKRFNDTTANLSQAVELPSGLYSVPVLVKDLQGQGQTQTAKVRICRCLKGQCVASRSSSALGVGGILALLLGLALLLLLCILAVLCVTKREKLELEDSAGSGGMLLTSNTEGPGEEGANLTMIPTSGEFSNLNAAVDGGLRGTVKQSTWTASQQALRQQSMDVLSTDMQDVASVGQYGFEGFGASNTMSYKYKDMKTLHTWQTNGRFLQMKLGNLAREQEGTCADDIIHSYRYEGEGSLAGSVGCCSDQDLQDNLDFLNTLGPKFRTLAEVCTKK</sequence>
<dbReference type="GO" id="GO:0016342">
    <property type="term" value="C:catenin complex"/>
    <property type="evidence" value="ECO:0007669"/>
    <property type="project" value="TreeGrafter"/>
</dbReference>
<keyword evidence="8 14" id="KW-0106">Calcium</keyword>
<dbReference type="InterPro" id="IPR027397">
    <property type="entry name" value="Catenin-bd_sf"/>
</dbReference>
<keyword evidence="4 15" id="KW-0812">Transmembrane</keyword>
<dbReference type="InterPro" id="IPR014868">
    <property type="entry name" value="Cadherin_pro_dom"/>
</dbReference>
<dbReference type="GO" id="GO:0044331">
    <property type="term" value="P:cell-cell adhesion mediated by cadherin"/>
    <property type="evidence" value="ECO:0007669"/>
    <property type="project" value="TreeGrafter"/>
</dbReference>
<feature type="domain" description="Cadherin" evidence="19">
    <location>
        <begin position="124"/>
        <end position="232"/>
    </location>
</feature>
<dbReference type="Pfam" id="PF01049">
    <property type="entry name" value="CADH_Y-type_LIR"/>
    <property type="match status" value="1"/>
</dbReference>
<reference evidence="20 21" key="1">
    <citation type="submission" date="2020-06" db="EMBL/GenBank/DDBJ databases">
        <authorList>
            <consortium name="Wellcome Sanger Institute Data Sharing"/>
        </authorList>
    </citation>
    <scope>NUCLEOTIDE SEQUENCE [LARGE SCALE GENOMIC DNA]</scope>
</reference>
<feature type="domain" description="Cadherin" evidence="19">
    <location>
        <begin position="339"/>
        <end position="452"/>
    </location>
</feature>
<dbReference type="FunFam" id="2.60.40.60:FF:000019">
    <property type="entry name" value="Cadherin 2"/>
    <property type="match status" value="1"/>
</dbReference>
<dbReference type="Proteomes" id="UP000694580">
    <property type="component" value="Chromosome 4"/>
</dbReference>
<evidence type="ECO:0000256" key="10">
    <source>
        <dbReference type="ARBA" id="ARBA00022949"/>
    </source>
</evidence>
<evidence type="ECO:0000256" key="8">
    <source>
        <dbReference type="ARBA" id="ARBA00022837"/>
    </source>
</evidence>
<dbReference type="GeneTree" id="ENSGT01030000234624"/>
<dbReference type="Gene3D" id="2.60.40.60">
    <property type="entry name" value="Cadherins"/>
    <property type="match status" value="5"/>
</dbReference>
<dbReference type="GO" id="GO:0030057">
    <property type="term" value="C:desmosome"/>
    <property type="evidence" value="ECO:0007669"/>
    <property type="project" value="UniProtKB-SubCell"/>
</dbReference>
<dbReference type="GO" id="GO:0008013">
    <property type="term" value="F:beta-catenin binding"/>
    <property type="evidence" value="ECO:0007669"/>
    <property type="project" value="TreeGrafter"/>
</dbReference>
<evidence type="ECO:0000256" key="4">
    <source>
        <dbReference type="ARBA" id="ARBA00022692"/>
    </source>
</evidence>
<dbReference type="InterPro" id="IPR015919">
    <property type="entry name" value="Cadherin-like_sf"/>
</dbReference>
<dbReference type="Gene3D" id="4.10.900.10">
    <property type="entry name" value="TCF3-CBD (Catenin binding domain)"/>
    <property type="match status" value="1"/>
</dbReference>
<evidence type="ECO:0000256" key="15">
    <source>
        <dbReference type="RuleBase" id="RU003318"/>
    </source>
</evidence>
<organism evidence="20 21">
    <name type="scientific">Denticeps clupeoides</name>
    <name type="common">denticle herring</name>
    <dbReference type="NCBI Taxonomy" id="299321"/>
    <lineage>
        <taxon>Eukaryota</taxon>
        <taxon>Metazoa</taxon>
        <taxon>Chordata</taxon>
        <taxon>Craniata</taxon>
        <taxon>Vertebrata</taxon>
        <taxon>Euteleostomi</taxon>
        <taxon>Actinopterygii</taxon>
        <taxon>Neopterygii</taxon>
        <taxon>Teleostei</taxon>
        <taxon>Clupei</taxon>
        <taxon>Clupeiformes</taxon>
        <taxon>Denticipitoidei</taxon>
        <taxon>Denticipitidae</taxon>
        <taxon>Denticeps</taxon>
    </lineage>
</organism>
<dbReference type="GO" id="GO:0016477">
    <property type="term" value="P:cell migration"/>
    <property type="evidence" value="ECO:0007669"/>
    <property type="project" value="TreeGrafter"/>
</dbReference>
<gene>
    <name evidence="20" type="primary">LOC114788340</name>
</gene>
<evidence type="ECO:0000313" key="20">
    <source>
        <dbReference type="Ensembl" id="ENSDCDP00010037219.1"/>
    </source>
</evidence>
<evidence type="ECO:0000256" key="3">
    <source>
        <dbReference type="ARBA" id="ARBA00022475"/>
    </source>
</evidence>
<dbReference type="PANTHER" id="PTHR24027">
    <property type="entry name" value="CADHERIN-23"/>
    <property type="match status" value="1"/>
</dbReference>
<keyword evidence="3" id="KW-1003">Cell membrane</keyword>
<name>A0AAY4CWT8_9TELE</name>
<keyword evidence="12 17" id="KW-0472">Membrane</keyword>
<evidence type="ECO:0000259" key="19">
    <source>
        <dbReference type="PROSITE" id="PS50268"/>
    </source>
</evidence>
<dbReference type="InterPro" id="IPR009122">
    <property type="entry name" value="Desmosomal_cadherin"/>
</dbReference>
<evidence type="ECO:0000256" key="12">
    <source>
        <dbReference type="ARBA" id="ARBA00023136"/>
    </source>
</evidence>
<dbReference type="InterPro" id="IPR000233">
    <property type="entry name" value="Cadherin_Y-type_LIR"/>
</dbReference>
<proteinExistence type="predicted"/>
<evidence type="ECO:0000256" key="13">
    <source>
        <dbReference type="ARBA" id="ARBA00023180"/>
    </source>
</evidence>
<keyword evidence="10" id="KW-0965">Cell junction</keyword>
<feature type="chain" id="PRO_5044265771" description="Cadherin domain-containing protein" evidence="18">
    <location>
        <begin position="20"/>
        <end position="880"/>
    </location>
</feature>
<dbReference type="Pfam" id="PF00028">
    <property type="entry name" value="Cadherin"/>
    <property type="match status" value="4"/>
</dbReference>
<comment type="subcellular location">
    <subcellularLocation>
        <location evidence="2">Cell junction</location>
        <location evidence="2">Desmosome</location>
    </subcellularLocation>
    <subcellularLocation>
        <location evidence="1 15">Cell membrane</location>
        <topology evidence="1 15">Single-pass type I membrane protein</topology>
    </subcellularLocation>
</comment>
<feature type="signal peptide" evidence="18">
    <location>
        <begin position="1"/>
        <end position="19"/>
    </location>
</feature>
<accession>A0AAY4CWT8</accession>
<dbReference type="GO" id="GO:0055113">
    <property type="term" value="P:epiboly involved in gastrulation with mouth forming second"/>
    <property type="evidence" value="ECO:0007669"/>
    <property type="project" value="UniProtKB-ARBA"/>
</dbReference>
<dbReference type="InterPro" id="IPR020894">
    <property type="entry name" value="Cadherin_CS"/>
</dbReference>
<dbReference type="RefSeq" id="XP_028832658.1">
    <property type="nucleotide sequence ID" value="XM_028976825.1"/>
</dbReference>
<dbReference type="SMART" id="SM00112">
    <property type="entry name" value="CA"/>
    <property type="match status" value="4"/>
</dbReference>
<dbReference type="PROSITE" id="PS50268">
    <property type="entry name" value="CADHERIN_2"/>
    <property type="match status" value="4"/>
</dbReference>
<dbReference type="GO" id="GO:0007156">
    <property type="term" value="P:homophilic cell adhesion via plasma membrane adhesion molecules"/>
    <property type="evidence" value="ECO:0007669"/>
    <property type="project" value="InterPro"/>
</dbReference>
<dbReference type="GO" id="GO:0005912">
    <property type="term" value="C:adherens junction"/>
    <property type="evidence" value="ECO:0007669"/>
    <property type="project" value="TreeGrafter"/>
</dbReference>
<evidence type="ECO:0000256" key="5">
    <source>
        <dbReference type="ARBA" id="ARBA00022723"/>
    </source>
</evidence>
<keyword evidence="9 15" id="KW-0130">Cell adhesion</keyword>
<evidence type="ECO:0000256" key="7">
    <source>
        <dbReference type="ARBA" id="ARBA00022737"/>
    </source>
</evidence>
<dbReference type="GO" id="GO:0060027">
    <property type="term" value="P:convergent extension involved in gastrulation"/>
    <property type="evidence" value="ECO:0007669"/>
    <property type="project" value="UniProtKB-ARBA"/>
</dbReference>
<keyword evidence="6 18" id="KW-0732">Signal</keyword>
<keyword evidence="5" id="KW-0479">Metal-binding</keyword>
<evidence type="ECO:0000256" key="14">
    <source>
        <dbReference type="PROSITE-ProRule" id="PRU00043"/>
    </source>
</evidence>
<keyword evidence="21" id="KW-1185">Reference proteome</keyword>
<dbReference type="PRINTS" id="PR01818">
    <property type="entry name" value="DESMOCADHERN"/>
</dbReference>
<evidence type="ECO:0000313" key="21">
    <source>
        <dbReference type="Proteomes" id="UP000694580"/>
    </source>
</evidence>